<reference evidence="1" key="1">
    <citation type="journal article" date="2022" name="bioRxiv">
        <title>Sequencing and chromosome-scale assembly of the giantPleurodeles waltlgenome.</title>
        <authorList>
            <person name="Brown T."/>
            <person name="Elewa A."/>
            <person name="Iarovenko S."/>
            <person name="Subramanian E."/>
            <person name="Araus A.J."/>
            <person name="Petzold A."/>
            <person name="Susuki M."/>
            <person name="Suzuki K.-i.T."/>
            <person name="Hayashi T."/>
            <person name="Toyoda A."/>
            <person name="Oliveira C."/>
            <person name="Osipova E."/>
            <person name="Leigh N.D."/>
            <person name="Simon A."/>
            <person name="Yun M.H."/>
        </authorList>
    </citation>
    <scope>NUCLEOTIDE SEQUENCE</scope>
    <source>
        <strain evidence="1">20211129_DDA</strain>
        <tissue evidence="1">Liver</tissue>
    </source>
</reference>
<evidence type="ECO:0000313" key="1">
    <source>
        <dbReference type="EMBL" id="KAJ1177875.1"/>
    </source>
</evidence>
<comment type="caution">
    <text evidence="1">The sequence shown here is derived from an EMBL/GenBank/DDBJ whole genome shotgun (WGS) entry which is preliminary data.</text>
</comment>
<dbReference type="AlphaFoldDB" id="A0AAV7TN60"/>
<gene>
    <name evidence="1" type="ORF">NDU88_003127</name>
</gene>
<feature type="non-terminal residue" evidence="1">
    <location>
        <position position="1"/>
    </location>
</feature>
<accession>A0AAV7TN60</accession>
<dbReference type="EMBL" id="JANPWB010000006">
    <property type="protein sequence ID" value="KAJ1177875.1"/>
    <property type="molecule type" value="Genomic_DNA"/>
</dbReference>
<feature type="non-terminal residue" evidence="1">
    <location>
        <position position="152"/>
    </location>
</feature>
<name>A0AAV7TN60_PLEWA</name>
<dbReference type="Proteomes" id="UP001066276">
    <property type="component" value="Chromosome 3_2"/>
</dbReference>
<sequence length="152" mass="16530">SLHSSRVLKPHRRLPIHSELCHRPCLLSAQVRTALLSLKGVWGPHSPLSFKPVFEVCSQGTTLRGPLPIFAAVSDNSARGYLLIVHAGTGVLLHALRSAPLPLSFKRPLEQYTRVLAPVSLYALCSPSPPPGNLLFRCRAYPQQAIIALGCL</sequence>
<proteinExistence type="predicted"/>
<keyword evidence="2" id="KW-1185">Reference proteome</keyword>
<organism evidence="1 2">
    <name type="scientific">Pleurodeles waltl</name>
    <name type="common">Iberian ribbed newt</name>
    <dbReference type="NCBI Taxonomy" id="8319"/>
    <lineage>
        <taxon>Eukaryota</taxon>
        <taxon>Metazoa</taxon>
        <taxon>Chordata</taxon>
        <taxon>Craniata</taxon>
        <taxon>Vertebrata</taxon>
        <taxon>Euteleostomi</taxon>
        <taxon>Amphibia</taxon>
        <taxon>Batrachia</taxon>
        <taxon>Caudata</taxon>
        <taxon>Salamandroidea</taxon>
        <taxon>Salamandridae</taxon>
        <taxon>Pleurodelinae</taxon>
        <taxon>Pleurodeles</taxon>
    </lineage>
</organism>
<evidence type="ECO:0000313" key="2">
    <source>
        <dbReference type="Proteomes" id="UP001066276"/>
    </source>
</evidence>
<protein>
    <submittedName>
        <fullName evidence="1">Uncharacterized protein</fullName>
    </submittedName>
</protein>